<dbReference type="GO" id="GO:0006044">
    <property type="term" value="P:N-acetylglucosamine metabolic process"/>
    <property type="evidence" value="ECO:0007669"/>
    <property type="project" value="TreeGrafter"/>
</dbReference>
<proteinExistence type="predicted"/>
<feature type="domain" description="Sulfotransferase" evidence="1">
    <location>
        <begin position="81"/>
        <end position="329"/>
    </location>
</feature>
<name>A0AAV2PR61_MEGNR</name>
<dbReference type="Pfam" id="PF00685">
    <property type="entry name" value="Sulfotransfer_1"/>
    <property type="match status" value="1"/>
</dbReference>
<dbReference type="PANTHER" id="PTHR10704:SF44">
    <property type="entry name" value="LD35051P-RELATED"/>
    <property type="match status" value="1"/>
</dbReference>
<keyword evidence="3" id="KW-1185">Reference proteome</keyword>
<dbReference type="EMBL" id="CAXKWB010001151">
    <property type="protein sequence ID" value="CAL4063477.1"/>
    <property type="molecule type" value="Genomic_DNA"/>
</dbReference>
<dbReference type="InterPro" id="IPR051135">
    <property type="entry name" value="Gal/GlcNAc/GalNAc_ST"/>
</dbReference>
<dbReference type="InterPro" id="IPR000863">
    <property type="entry name" value="Sulfotransferase_dom"/>
</dbReference>
<evidence type="ECO:0000313" key="3">
    <source>
        <dbReference type="Proteomes" id="UP001497623"/>
    </source>
</evidence>
<comment type="caution">
    <text evidence="2">The sequence shown here is derived from an EMBL/GenBank/DDBJ whole genome shotgun (WGS) entry which is preliminary data.</text>
</comment>
<dbReference type="AlphaFoldDB" id="A0AAV2PR61"/>
<organism evidence="2 3">
    <name type="scientific">Meganyctiphanes norvegica</name>
    <name type="common">Northern krill</name>
    <name type="synonym">Thysanopoda norvegica</name>
    <dbReference type="NCBI Taxonomy" id="48144"/>
    <lineage>
        <taxon>Eukaryota</taxon>
        <taxon>Metazoa</taxon>
        <taxon>Ecdysozoa</taxon>
        <taxon>Arthropoda</taxon>
        <taxon>Crustacea</taxon>
        <taxon>Multicrustacea</taxon>
        <taxon>Malacostraca</taxon>
        <taxon>Eumalacostraca</taxon>
        <taxon>Eucarida</taxon>
        <taxon>Euphausiacea</taxon>
        <taxon>Euphausiidae</taxon>
        <taxon>Meganyctiphanes</taxon>
    </lineage>
</organism>
<sequence>MLRLRRNKILLSLIGVCAGSLLSLIHKYRYDSVNIFNTAGPFEEYKKEVVDLNVIPGNIEKPLPRINNTSALGASGNKYPPSILLWTTWRSGSTFIGSLLAEASDNTFYSYEPMMPLGVRIYRSDTTETRNAVQYLSDILHCNHDRQRDLVRRLRHHSAYMNGNTLLTNACRPVDRCSDASFISGVCRNATVHVLKVLRLALTWAPMLLDDPTLNLKIIYVTRDPRALLRYHKQLVWFIKCLTGAGNTNCIRCCRILSELSRSGTSCQKQYNDFIYQDRFRFLRYEDFSLDVFGQVKELWHFLGLTLSQHQLEVIHNMSNLEAPTNLTARRPRVLSQRPKKSDMNRIMNYTSIKGFLELLNIIQAL</sequence>
<reference evidence="2 3" key="1">
    <citation type="submission" date="2024-05" db="EMBL/GenBank/DDBJ databases">
        <authorList>
            <person name="Wallberg A."/>
        </authorList>
    </citation>
    <scope>NUCLEOTIDE SEQUENCE [LARGE SCALE GENOMIC DNA]</scope>
</reference>
<dbReference type="Gene3D" id="3.40.50.300">
    <property type="entry name" value="P-loop containing nucleotide triphosphate hydrolases"/>
    <property type="match status" value="1"/>
</dbReference>
<dbReference type="PANTHER" id="PTHR10704">
    <property type="entry name" value="CARBOHYDRATE SULFOTRANSFERASE"/>
    <property type="match status" value="1"/>
</dbReference>
<evidence type="ECO:0000259" key="1">
    <source>
        <dbReference type="Pfam" id="PF00685"/>
    </source>
</evidence>
<dbReference type="GO" id="GO:0006790">
    <property type="term" value="P:sulfur compound metabolic process"/>
    <property type="evidence" value="ECO:0007669"/>
    <property type="project" value="TreeGrafter"/>
</dbReference>
<dbReference type="InterPro" id="IPR027417">
    <property type="entry name" value="P-loop_NTPase"/>
</dbReference>
<dbReference type="GO" id="GO:0001517">
    <property type="term" value="F:N-acetylglucosamine 6-O-sulfotransferase activity"/>
    <property type="evidence" value="ECO:0007669"/>
    <property type="project" value="TreeGrafter"/>
</dbReference>
<dbReference type="Proteomes" id="UP001497623">
    <property type="component" value="Unassembled WGS sequence"/>
</dbReference>
<protein>
    <recommendedName>
        <fullName evidence="1">Sulfotransferase domain-containing protein</fullName>
    </recommendedName>
</protein>
<gene>
    <name evidence="2" type="ORF">MNOR_LOCUS3377</name>
</gene>
<feature type="non-terminal residue" evidence="2">
    <location>
        <position position="366"/>
    </location>
</feature>
<evidence type="ECO:0000313" key="2">
    <source>
        <dbReference type="EMBL" id="CAL4063477.1"/>
    </source>
</evidence>
<dbReference type="SUPFAM" id="SSF52540">
    <property type="entry name" value="P-loop containing nucleoside triphosphate hydrolases"/>
    <property type="match status" value="1"/>
</dbReference>
<accession>A0AAV2PR61</accession>